<evidence type="ECO:0000256" key="3">
    <source>
        <dbReference type="ARBA" id="ARBA00023125"/>
    </source>
</evidence>
<dbReference type="EMBL" id="AP019400">
    <property type="protein sequence ID" value="BBI35579.1"/>
    <property type="molecule type" value="Genomic_DNA"/>
</dbReference>
<dbReference type="InterPro" id="IPR000847">
    <property type="entry name" value="LysR_HTH_N"/>
</dbReference>
<dbReference type="CDD" id="cd05466">
    <property type="entry name" value="PBP2_LTTR_substrate"/>
    <property type="match status" value="1"/>
</dbReference>
<evidence type="ECO:0000313" key="7">
    <source>
        <dbReference type="Proteomes" id="UP000289856"/>
    </source>
</evidence>
<name>A0A3T1DBV3_9BACL</name>
<dbReference type="PANTHER" id="PTHR30419:SF25">
    <property type="entry name" value="HTH-TYPE TRANSCRIPTIONAL REGULATOR YTLI"/>
    <property type="match status" value="1"/>
</dbReference>
<proteinExistence type="inferred from homology"/>
<dbReference type="InterPro" id="IPR050950">
    <property type="entry name" value="HTH-type_LysR_regulators"/>
</dbReference>
<sequence>MEFRMIKTFQTIVKLGSFLKAAEALQYAQPTITLHIQKLESDLGVKLLERGKQMRLTEAGMIFYQRANKLLQEFEYMNSTINDLVQGEAGLVRIGISEPTASNRMPVLLTEFKNQYPKLQLQMHIGDAKRLKRMVSEDLIDFAICTEPEANLETTFEPLFFEPLALLVRTDHPFAKRKQITIKDLQGENLLLTAPDCPIRLKIQEALLDKMEGKLTSIEIGSINAHKSYVQAGMGVSISPVLNPPLPNTTYVTIADLKIGPQIGIIRKRDAAPIGLAGSRLLQEITRKLPLHSSVIEFQFPASGE</sequence>
<dbReference type="InterPro" id="IPR036390">
    <property type="entry name" value="WH_DNA-bd_sf"/>
</dbReference>
<dbReference type="PROSITE" id="PS50931">
    <property type="entry name" value="HTH_LYSR"/>
    <property type="match status" value="1"/>
</dbReference>
<dbReference type="Gene3D" id="3.40.190.290">
    <property type="match status" value="1"/>
</dbReference>
<keyword evidence="3" id="KW-0238">DNA-binding</keyword>
<dbReference type="OrthoDB" id="9803735at2"/>
<dbReference type="PANTHER" id="PTHR30419">
    <property type="entry name" value="HTH-TYPE TRANSCRIPTIONAL REGULATOR YBHD"/>
    <property type="match status" value="1"/>
</dbReference>
<dbReference type="Pfam" id="PF03466">
    <property type="entry name" value="LysR_substrate"/>
    <property type="match status" value="1"/>
</dbReference>
<protein>
    <submittedName>
        <fullName evidence="6">HTH-type transcriptional regulator YtlI</fullName>
    </submittedName>
</protein>
<evidence type="ECO:0000313" key="6">
    <source>
        <dbReference type="EMBL" id="BBI35579.1"/>
    </source>
</evidence>
<dbReference type="InterPro" id="IPR005119">
    <property type="entry name" value="LysR_subst-bd"/>
</dbReference>
<keyword evidence="4" id="KW-0804">Transcription</keyword>
<dbReference type="RefSeq" id="WP_130614376.1">
    <property type="nucleotide sequence ID" value="NZ_AP019400.1"/>
</dbReference>
<dbReference type="GO" id="GO:0005829">
    <property type="term" value="C:cytosol"/>
    <property type="evidence" value="ECO:0007669"/>
    <property type="project" value="TreeGrafter"/>
</dbReference>
<dbReference type="PRINTS" id="PR00039">
    <property type="entry name" value="HTHLYSR"/>
</dbReference>
<gene>
    <name evidence="6" type="primary">ytlI_3</name>
    <name evidence="6" type="ORF">KCTCHS21_49780</name>
</gene>
<dbReference type="FunFam" id="1.10.10.10:FF:000001">
    <property type="entry name" value="LysR family transcriptional regulator"/>
    <property type="match status" value="1"/>
</dbReference>
<evidence type="ECO:0000256" key="1">
    <source>
        <dbReference type="ARBA" id="ARBA00009437"/>
    </source>
</evidence>
<dbReference type="KEGG" id="cohn:KCTCHS21_49780"/>
<dbReference type="GO" id="GO:0003677">
    <property type="term" value="F:DNA binding"/>
    <property type="evidence" value="ECO:0007669"/>
    <property type="project" value="UniProtKB-KW"/>
</dbReference>
<dbReference type="SUPFAM" id="SSF46785">
    <property type="entry name" value="Winged helix' DNA-binding domain"/>
    <property type="match status" value="1"/>
</dbReference>
<dbReference type="SUPFAM" id="SSF53850">
    <property type="entry name" value="Periplasmic binding protein-like II"/>
    <property type="match status" value="1"/>
</dbReference>
<evidence type="ECO:0000256" key="2">
    <source>
        <dbReference type="ARBA" id="ARBA00023015"/>
    </source>
</evidence>
<reference evidence="6 7" key="1">
    <citation type="submission" date="2019-01" db="EMBL/GenBank/DDBJ databases">
        <title>Complete genome sequence of Cohnella hallensis HS21 isolated from Korean fir (Abies koreana) rhizospheric soil.</title>
        <authorList>
            <person name="Jiang L."/>
            <person name="Kang S.W."/>
            <person name="Kim S."/>
            <person name="Jung J."/>
            <person name="Kim C.Y."/>
            <person name="Kim D.H."/>
            <person name="Kim S.W."/>
            <person name="Lee J."/>
        </authorList>
    </citation>
    <scope>NUCLEOTIDE SEQUENCE [LARGE SCALE GENOMIC DNA]</scope>
    <source>
        <strain evidence="6 7">HS21</strain>
    </source>
</reference>
<dbReference type="AlphaFoldDB" id="A0A3T1DBV3"/>
<dbReference type="GO" id="GO:0003700">
    <property type="term" value="F:DNA-binding transcription factor activity"/>
    <property type="evidence" value="ECO:0007669"/>
    <property type="project" value="InterPro"/>
</dbReference>
<dbReference type="Pfam" id="PF00126">
    <property type="entry name" value="HTH_1"/>
    <property type="match status" value="1"/>
</dbReference>
<evidence type="ECO:0000256" key="4">
    <source>
        <dbReference type="ARBA" id="ARBA00023163"/>
    </source>
</evidence>
<keyword evidence="7" id="KW-1185">Reference proteome</keyword>
<dbReference type="Proteomes" id="UP000289856">
    <property type="component" value="Chromosome"/>
</dbReference>
<dbReference type="Gene3D" id="1.10.10.10">
    <property type="entry name" value="Winged helix-like DNA-binding domain superfamily/Winged helix DNA-binding domain"/>
    <property type="match status" value="1"/>
</dbReference>
<evidence type="ECO:0000259" key="5">
    <source>
        <dbReference type="PROSITE" id="PS50931"/>
    </source>
</evidence>
<organism evidence="6 7">
    <name type="scientific">Cohnella abietis</name>
    <dbReference type="NCBI Taxonomy" id="2507935"/>
    <lineage>
        <taxon>Bacteria</taxon>
        <taxon>Bacillati</taxon>
        <taxon>Bacillota</taxon>
        <taxon>Bacilli</taxon>
        <taxon>Bacillales</taxon>
        <taxon>Paenibacillaceae</taxon>
        <taxon>Cohnella</taxon>
    </lineage>
</organism>
<dbReference type="InterPro" id="IPR036388">
    <property type="entry name" value="WH-like_DNA-bd_sf"/>
</dbReference>
<accession>A0A3T1DBV3</accession>
<comment type="similarity">
    <text evidence="1">Belongs to the LysR transcriptional regulatory family.</text>
</comment>
<keyword evidence="2" id="KW-0805">Transcription regulation</keyword>
<feature type="domain" description="HTH lysR-type" evidence="5">
    <location>
        <begin position="1"/>
        <end position="57"/>
    </location>
</feature>